<evidence type="ECO:0000259" key="1">
    <source>
        <dbReference type="Pfam" id="PF13682"/>
    </source>
</evidence>
<dbReference type="InterPro" id="IPR025991">
    <property type="entry name" value="Chemoreceptor_zinc-bind_dom"/>
</dbReference>
<keyword evidence="3" id="KW-1185">Reference proteome</keyword>
<feature type="domain" description="Chemoreceptor zinc-binding" evidence="1">
    <location>
        <begin position="10"/>
        <end position="75"/>
    </location>
</feature>
<protein>
    <submittedName>
        <fullName evidence="2">Chemotaxis protein</fullName>
    </submittedName>
</protein>
<reference evidence="2" key="1">
    <citation type="submission" date="2021-04" db="EMBL/GenBank/DDBJ databases">
        <authorList>
            <person name="Hornung B."/>
        </authorList>
    </citation>
    <scope>NUCLEOTIDE SEQUENCE</scope>
    <source>
        <strain evidence="2">G5G6</strain>
    </source>
</reference>
<comment type="caution">
    <text evidence="2">The sequence shown here is derived from an EMBL/GenBank/DDBJ whole genome shotgun (WGS) entry which is preliminary data.</text>
</comment>
<dbReference type="AlphaFoldDB" id="A0A916J2D3"/>
<proteinExistence type="predicted"/>
<dbReference type="Proteomes" id="UP000742786">
    <property type="component" value="Unassembled WGS sequence"/>
</dbReference>
<evidence type="ECO:0000313" key="3">
    <source>
        <dbReference type="Proteomes" id="UP000742786"/>
    </source>
</evidence>
<dbReference type="EMBL" id="CAJQUM010000001">
    <property type="protein sequence ID" value="CAG4882719.1"/>
    <property type="molecule type" value="Genomic_DNA"/>
</dbReference>
<evidence type="ECO:0000313" key="2">
    <source>
        <dbReference type="EMBL" id="CAG4882719.1"/>
    </source>
</evidence>
<organism evidence="2 3">
    <name type="scientific">Georgfuchsia toluolica</name>
    <dbReference type="NCBI Taxonomy" id="424218"/>
    <lineage>
        <taxon>Bacteria</taxon>
        <taxon>Pseudomonadati</taxon>
        <taxon>Pseudomonadota</taxon>
        <taxon>Betaproteobacteria</taxon>
        <taxon>Nitrosomonadales</taxon>
        <taxon>Sterolibacteriaceae</taxon>
        <taxon>Georgfuchsia</taxon>
    </lineage>
</organism>
<gene>
    <name evidence="2" type="ORF">GTOL_10601</name>
</gene>
<dbReference type="Pfam" id="PF13682">
    <property type="entry name" value="CZB"/>
    <property type="match status" value="1"/>
</dbReference>
<sequence>MDLDQAVTKHAEWKMKFRAAITKQETMDVATISKDNCCELGKWLHGEAKAKYGKLGSHSECVGKHATFHVEAGKVAIAINLKKYKEASAMLDVGTPYAAASSAVAVAIMHLKKKQPCKGASIRDRTIA</sequence>
<dbReference type="Gene3D" id="1.20.120.30">
    <property type="entry name" value="Aspartate receptor, ligand-binding domain"/>
    <property type="match status" value="1"/>
</dbReference>
<name>A0A916J2D3_9PROT</name>
<accession>A0A916J2D3</accession>